<evidence type="ECO:0000313" key="1">
    <source>
        <dbReference type="EMBL" id="CDH34715.1"/>
    </source>
</evidence>
<dbReference type="EMBL" id="CBTB010000249">
    <property type="protein sequence ID" value="CDH34715.1"/>
    <property type="molecule type" value="Genomic_DNA"/>
</dbReference>
<name>A0A077QMY3_XENBV</name>
<dbReference type="Proteomes" id="UP000028480">
    <property type="component" value="Unassembled WGS sequence"/>
</dbReference>
<gene>
    <name evidence="1" type="ORF">XBI1_420004</name>
</gene>
<reference evidence="1" key="1">
    <citation type="submission" date="2013-07" db="EMBL/GenBank/DDBJ databases">
        <title>Sub-species coevolution in mutualistic symbiosis.</title>
        <authorList>
            <person name="Murfin K."/>
            <person name="Klassen J."/>
            <person name="Lee M."/>
            <person name="Forst S."/>
            <person name="Stock P."/>
            <person name="Goodrich-Blair H."/>
        </authorList>
    </citation>
    <scope>NUCLEOTIDE SEQUENCE [LARGE SCALE GENOMIC DNA]</scope>
    <source>
        <strain evidence="1">Intermedium</strain>
    </source>
</reference>
<organism evidence="1">
    <name type="scientific">Xenorhabdus bovienii str. Intermedium</name>
    <dbReference type="NCBI Taxonomy" id="1379677"/>
    <lineage>
        <taxon>Bacteria</taxon>
        <taxon>Pseudomonadati</taxon>
        <taxon>Pseudomonadota</taxon>
        <taxon>Gammaproteobacteria</taxon>
        <taxon>Enterobacterales</taxon>
        <taxon>Morganellaceae</taxon>
        <taxon>Xenorhabdus</taxon>
    </lineage>
</organism>
<accession>A0A077QMY3</accession>
<sequence length="43" mass="4985">MKNTGQSHANLALVSTFFQIWLLAQQKLKLFQEDAYPLPLPWP</sequence>
<protein>
    <submittedName>
        <fullName evidence="1">Uncharacterized protein</fullName>
    </submittedName>
</protein>
<dbReference type="AlphaFoldDB" id="A0A077QMY3"/>
<dbReference type="HOGENOM" id="CLU_3241550_0_0_6"/>
<proteinExistence type="predicted"/>
<comment type="caution">
    <text evidence="1">The sequence shown here is derived from an EMBL/GenBank/DDBJ whole genome shotgun (WGS) entry which is preliminary data.</text>
</comment>